<dbReference type="SMART" id="SM00086">
    <property type="entry name" value="PAC"/>
    <property type="match status" value="1"/>
</dbReference>
<keyword evidence="6" id="KW-0812">Transmembrane</keyword>
<dbReference type="InterPro" id="IPR003661">
    <property type="entry name" value="HisK_dim/P_dom"/>
</dbReference>
<dbReference type="SMART" id="SM00387">
    <property type="entry name" value="HATPase_c"/>
    <property type="match status" value="1"/>
</dbReference>
<evidence type="ECO:0000256" key="3">
    <source>
        <dbReference type="ARBA" id="ARBA00022553"/>
    </source>
</evidence>
<dbReference type="PROSITE" id="PS50113">
    <property type="entry name" value="PAC"/>
    <property type="match status" value="1"/>
</dbReference>
<dbReference type="Pfam" id="PF11845">
    <property type="entry name" value="Tll0287-like"/>
    <property type="match status" value="1"/>
</dbReference>
<dbReference type="GO" id="GO:0000155">
    <property type="term" value="F:phosphorelay sensor kinase activity"/>
    <property type="evidence" value="ECO:0007669"/>
    <property type="project" value="InterPro"/>
</dbReference>
<dbReference type="Pfam" id="PF08447">
    <property type="entry name" value="PAS_3"/>
    <property type="match status" value="1"/>
</dbReference>
<feature type="domain" description="PAC" evidence="10">
    <location>
        <begin position="333"/>
        <end position="387"/>
    </location>
</feature>
<keyword evidence="6" id="KW-0472">Membrane</keyword>
<organism evidence="11 12">
    <name type="scientific">Arcobacter cloacae</name>
    <dbReference type="NCBI Taxonomy" id="1054034"/>
    <lineage>
        <taxon>Bacteria</taxon>
        <taxon>Pseudomonadati</taxon>
        <taxon>Campylobacterota</taxon>
        <taxon>Epsilonproteobacteria</taxon>
        <taxon>Campylobacterales</taxon>
        <taxon>Arcobacteraceae</taxon>
        <taxon>Arcobacter</taxon>
    </lineage>
</organism>
<dbReference type="PRINTS" id="PR00344">
    <property type="entry name" value="BCTRLSENSOR"/>
</dbReference>
<evidence type="ECO:0000256" key="5">
    <source>
        <dbReference type="PROSITE-ProRule" id="PRU00169"/>
    </source>
</evidence>
<comment type="caution">
    <text evidence="11">The sequence shown here is derived from an EMBL/GenBank/DDBJ whole genome shotgun (WGS) entry which is preliminary data.</text>
</comment>
<evidence type="ECO:0000259" key="10">
    <source>
        <dbReference type="PROSITE" id="PS50113"/>
    </source>
</evidence>
<dbReference type="InterPro" id="IPR036890">
    <property type="entry name" value="HATPase_C_sf"/>
</dbReference>
<dbReference type="AlphaFoldDB" id="A0A4V1LV95"/>
<evidence type="ECO:0000259" key="9">
    <source>
        <dbReference type="PROSITE" id="PS50112"/>
    </source>
</evidence>
<feature type="domain" description="Response regulatory" evidence="8">
    <location>
        <begin position="753"/>
        <end position="872"/>
    </location>
</feature>
<dbReference type="CDD" id="cd00130">
    <property type="entry name" value="PAS"/>
    <property type="match status" value="1"/>
</dbReference>
<dbReference type="PROSITE" id="PS50112">
    <property type="entry name" value="PAS"/>
    <property type="match status" value="1"/>
</dbReference>
<feature type="transmembrane region" description="Helical" evidence="6">
    <location>
        <begin position="12"/>
        <end position="31"/>
    </location>
</feature>
<evidence type="ECO:0000259" key="7">
    <source>
        <dbReference type="PROSITE" id="PS50109"/>
    </source>
</evidence>
<dbReference type="NCBIfam" id="TIGR00229">
    <property type="entry name" value="sensory_box"/>
    <property type="match status" value="1"/>
</dbReference>
<dbReference type="InterPro" id="IPR004358">
    <property type="entry name" value="Sig_transdc_His_kin-like_C"/>
</dbReference>
<evidence type="ECO:0000313" key="11">
    <source>
        <dbReference type="EMBL" id="RXJ83315.1"/>
    </source>
</evidence>
<dbReference type="SMART" id="SM00448">
    <property type="entry name" value="REC"/>
    <property type="match status" value="1"/>
</dbReference>
<dbReference type="CDD" id="cd17546">
    <property type="entry name" value="REC_hyHK_CKI1_RcsC-like"/>
    <property type="match status" value="1"/>
</dbReference>
<dbReference type="OrthoDB" id="5378360at2"/>
<dbReference type="RefSeq" id="WP_128987221.1">
    <property type="nucleotide sequence ID" value="NZ_PDJZ01000013.1"/>
</dbReference>
<dbReference type="Gene3D" id="1.10.287.130">
    <property type="match status" value="1"/>
</dbReference>
<dbReference type="InterPro" id="IPR001789">
    <property type="entry name" value="Sig_transdc_resp-reg_receiver"/>
</dbReference>
<evidence type="ECO:0000256" key="4">
    <source>
        <dbReference type="ARBA" id="ARBA00023012"/>
    </source>
</evidence>
<dbReference type="InterPro" id="IPR036097">
    <property type="entry name" value="HisK_dim/P_sf"/>
</dbReference>
<dbReference type="CDD" id="cd16922">
    <property type="entry name" value="HATPase_EvgS-ArcB-TorS-like"/>
    <property type="match status" value="1"/>
</dbReference>
<gene>
    <name evidence="11" type="ORF">CRU90_10410</name>
</gene>
<evidence type="ECO:0000256" key="1">
    <source>
        <dbReference type="ARBA" id="ARBA00000085"/>
    </source>
</evidence>
<reference evidence="11 12" key="1">
    <citation type="submission" date="2017-10" db="EMBL/GenBank/DDBJ databases">
        <title>Genomics of the genus Arcobacter.</title>
        <authorList>
            <person name="Perez-Cataluna A."/>
            <person name="Figueras M.J."/>
        </authorList>
    </citation>
    <scope>NUCLEOTIDE SEQUENCE [LARGE SCALE GENOMIC DNA]</scope>
    <source>
        <strain evidence="11 12">F26</strain>
    </source>
</reference>
<dbReference type="InterPro" id="IPR021796">
    <property type="entry name" value="Tll0287-like_dom"/>
</dbReference>
<dbReference type="SUPFAM" id="SSF52172">
    <property type="entry name" value="CheY-like"/>
    <property type="match status" value="1"/>
</dbReference>
<evidence type="ECO:0000256" key="6">
    <source>
        <dbReference type="SAM" id="Phobius"/>
    </source>
</evidence>
<evidence type="ECO:0000259" key="8">
    <source>
        <dbReference type="PROSITE" id="PS50110"/>
    </source>
</evidence>
<proteinExistence type="predicted"/>
<name>A0A4V1LV95_9BACT</name>
<dbReference type="InterPro" id="IPR001610">
    <property type="entry name" value="PAC"/>
</dbReference>
<dbReference type="SUPFAM" id="SSF55785">
    <property type="entry name" value="PYP-like sensor domain (PAS domain)"/>
    <property type="match status" value="1"/>
</dbReference>
<evidence type="ECO:0000313" key="12">
    <source>
        <dbReference type="Proteomes" id="UP000290870"/>
    </source>
</evidence>
<feature type="modified residue" description="4-aspartylphosphate" evidence="5">
    <location>
        <position position="802"/>
    </location>
</feature>
<sequence>MKKILSIFKDPYIGPIFVISVILLVIMIFIIPKYSYENQKIIMEKKAVDIVNNLKKIRAYYTEHIIKDLKNHPEININFDHKIKDGTIPLPATLLHDFTELLAEEDMEIKLYSEYPFENRKDRVLNDFQKESLSYLINNPKEIYSKIIQTPMGEKFAVAIPDIFFDQTCVNCHNTRIDSPKRDWELGDVRGVIKVSAPVKHELYLSSNQVLTLFLILVTLILILGIHYTIMSIKRTREHEKIKINLEEEIDKRTKELQNNIKILNQYKNAVDSSSIVSKTDKYGKITFVNDEFCRVSKYTKEELIGKNHNIIRHEDMPKEIFKDLWETIKSKQIWKGQIKNKAKDGTSYYVASTIAPILNLDDEIEEYLAIRLDVSEIVEGQLKAKRADEAKSTFLANMSHEIRTPLNAIIGFSELLDKSQNLDTQSKKQAQIINSSAVSLLTIINDILDVSKIDSGNFTLSIEESNIILISENVIELFSKRAMEKHLKLIFNLDPNVPICIETDGVRLKQVLSNLLSNAIKFTPKNGVVSLNISLIENLNKKAKIRFEVEDTGIGIAKEKLLTIFDPFIQVDNKSNREYQGTGLGLSICSHIIKALNSNIFVQSIENQGTKFYFELEVKTCIDNICINKNYLHHLNFKIINKNSSIFNHAKQYLELFGVIEDEFKPIDVIIYCSVDNFEKELQEIRKNYINSALLILHEYEDDLKNLDLNENEYALALPFYGSKINDAIEELLNKTDKRKIVINGIKKFNGKVLVAEDNSANQELISYILEEMGIEFTIKSNGLEILNEFKKESFDLILMDINMPVLDGVETFKQIRIYEKENNLEKTPIVALTANAIKGDKQRFLEIGMDNYLTKPINVKELKDIFDIYLRNEILNEENK</sequence>
<dbReference type="InterPro" id="IPR005467">
    <property type="entry name" value="His_kinase_dom"/>
</dbReference>
<comment type="catalytic activity">
    <reaction evidence="1">
        <text>ATP + protein L-histidine = ADP + protein N-phospho-L-histidine.</text>
        <dbReference type="EC" id="2.7.13.3"/>
    </reaction>
</comment>
<dbReference type="InterPro" id="IPR011006">
    <property type="entry name" value="CheY-like_superfamily"/>
</dbReference>
<feature type="domain" description="Histidine kinase" evidence="7">
    <location>
        <begin position="398"/>
        <end position="621"/>
    </location>
</feature>
<protein>
    <recommendedName>
        <fullName evidence="2">histidine kinase</fullName>
        <ecNumber evidence="2">2.7.13.3</ecNumber>
    </recommendedName>
</protein>
<dbReference type="SUPFAM" id="SSF47384">
    <property type="entry name" value="Homodimeric domain of signal transducing histidine kinase"/>
    <property type="match status" value="1"/>
</dbReference>
<dbReference type="PANTHER" id="PTHR45339">
    <property type="entry name" value="HYBRID SIGNAL TRANSDUCTION HISTIDINE KINASE J"/>
    <property type="match status" value="1"/>
</dbReference>
<dbReference type="Gene3D" id="3.30.450.20">
    <property type="entry name" value="PAS domain"/>
    <property type="match status" value="1"/>
</dbReference>
<dbReference type="Pfam" id="PF02518">
    <property type="entry name" value="HATPase_c"/>
    <property type="match status" value="1"/>
</dbReference>
<dbReference type="InterPro" id="IPR013655">
    <property type="entry name" value="PAS_fold_3"/>
</dbReference>
<evidence type="ECO:0000256" key="2">
    <source>
        <dbReference type="ARBA" id="ARBA00012438"/>
    </source>
</evidence>
<dbReference type="CDD" id="cd00082">
    <property type="entry name" value="HisKA"/>
    <property type="match status" value="1"/>
</dbReference>
<feature type="transmembrane region" description="Helical" evidence="6">
    <location>
        <begin position="210"/>
        <end position="230"/>
    </location>
</feature>
<feature type="domain" description="PAS" evidence="9">
    <location>
        <begin position="281"/>
        <end position="316"/>
    </location>
</feature>
<dbReference type="SUPFAM" id="SSF55874">
    <property type="entry name" value="ATPase domain of HSP90 chaperone/DNA topoisomerase II/histidine kinase"/>
    <property type="match status" value="1"/>
</dbReference>
<dbReference type="PANTHER" id="PTHR45339:SF1">
    <property type="entry name" value="HYBRID SIGNAL TRANSDUCTION HISTIDINE KINASE J"/>
    <property type="match status" value="1"/>
</dbReference>
<dbReference type="PROSITE" id="PS50109">
    <property type="entry name" value="HIS_KIN"/>
    <property type="match status" value="1"/>
</dbReference>
<dbReference type="EMBL" id="PDJZ01000013">
    <property type="protein sequence ID" value="RXJ83315.1"/>
    <property type="molecule type" value="Genomic_DNA"/>
</dbReference>
<dbReference type="InterPro" id="IPR000014">
    <property type="entry name" value="PAS"/>
</dbReference>
<dbReference type="Pfam" id="PF00072">
    <property type="entry name" value="Response_reg"/>
    <property type="match status" value="1"/>
</dbReference>
<keyword evidence="4" id="KW-0902">Two-component regulatory system</keyword>
<dbReference type="Proteomes" id="UP000290870">
    <property type="component" value="Unassembled WGS sequence"/>
</dbReference>
<dbReference type="Pfam" id="PF00512">
    <property type="entry name" value="HisKA"/>
    <property type="match status" value="1"/>
</dbReference>
<dbReference type="PROSITE" id="PS50110">
    <property type="entry name" value="RESPONSE_REGULATORY"/>
    <property type="match status" value="1"/>
</dbReference>
<dbReference type="FunFam" id="3.30.565.10:FF:000010">
    <property type="entry name" value="Sensor histidine kinase RcsC"/>
    <property type="match status" value="1"/>
</dbReference>
<keyword evidence="6" id="KW-1133">Transmembrane helix</keyword>
<dbReference type="SMART" id="SM00388">
    <property type="entry name" value="HisKA"/>
    <property type="match status" value="1"/>
</dbReference>
<dbReference type="InterPro" id="IPR035965">
    <property type="entry name" value="PAS-like_dom_sf"/>
</dbReference>
<dbReference type="EC" id="2.7.13.3" evidence="2"/>
<accession>A0A4V1LV95</accession>
<dbReference type="Gene3D" id="3.30.565.10">
    <property type="entry name" value="Histidine kinase-like ATPase, C-terminal domain"/>
    <property type="match status" value="1"/>
</dbReference>
<dbReference type="InterPro" id="IPR003594">
    <property type="entry name" value="HATPase_dom"/>
</dbReference>
<dbReference type="InterPro" id="IPR000700">
    <property type="entry name" value="PAS-assoc_C"/>
</dbReference>
<dbReference type="Gene3D" id="3.40.50.2300">
    <property type="match status" value="1"/>
</dbReference>
<keyword evidence="3 5" id="KW-0597">Phosphoprotein</keyword>